<dbReference type="NCBIfam" id="NF005927">
    <property type="entry name" value="PRK07942.1"/>
    <property type="match status" value="1"/>
</dbReference>
<dbReference type="RefSeq" id="WP_106112940.1">
    <property type="nucleotide sequence ID" value="NZ_PVSR01000005.1"/>
</dbReference>
<comment type="caution">
    <text evidence="6">The sequence shown here is derived from an EMBL/GenBank/DDBJ whole genome shotgun (WGS) entry which is preliminary data.</text>
</comment>
<dbReference type="EMBL" id="PVSR01000005">
    <property type="protein sequence ID" value="PRW64184.1"/>
    <property type="molecule type" value="Genomic_DNA"/>
</dbReference>
<keyword evidence="3" id="KW-0269">Exonuclease</keyword>
<dbReference type="InterPro" id="IPR012337">
    <property type="entry name" value="RNaseH-like_sf"/>
</dbReference>
<dbReference type="InterPro" id="IPR036397">
    <property type="entry name" value="RNaseH_sf"/>
</dbReference>
<evidence type="ECO:0000256" key="1">
    <source>
        <dbReference type="ARBA" id="ARBA00022722"/>
    </source>
</evidence>
<evidence type="ECO:0000256" key="2">
    <source>
        <dbReference type="ARBA" id="ARBA00022801"/>
    </source>
</evidence>
<dbReference type="Pfam" id="PF00929">
    <property type="entry name" value="RNase_T"/>
    <property type="match status" value="1"/>
</dbReference>
<keyword evidence="2" id="KW-0378">Hydrolase</keyword>
<gene>
    <name evidence="6" type="ORF">CEP50_05975</name>
</gene>
<protein>
    <submittedName>
        <fullName evidence="6">DNA polymerase III subunit epsilon</fullName>
    </submittedName>
</protein>
<organism evidence="6 7">
    <name type="scientific">Actinopolyspora mortivallis</name>
    <dbReference type="NCBI Taxonomy" id="33906"/>
    <lineage>
        <taxon>Bacteria</taxon>
        <taxon>Bacillati</taxon>
        <taxon>Actinomycetota</taxon>
        <taxon>Actinomycetes</taxon>
        <taxon>Actinopolysporales</taxon>
        <taxon>Actinopolysporaceae</taxon>
        <taxon>Actinopolyspora</taxon>
    </lineage>
</organism>
<accession>A0A2T0GYK4</accession>
<dbReference type="InParanoid" id="A0A2T0GYK4"/>
<evidence type="ECO:0000313" key="6">
    <source>
        <dbReference type="EMBL" id="PRW64184.1"/>
    </source>
</evidence>
<feature type="domain" description="Exonuclease" evidence="5">
    <location>
        <begin position="12"/>
        <end position="187"/>
    </location>
</feature>
<dbReference type="GO" id="GO:0008408">
    <property type="term" value="F:3'-5' exonuclease activity"/>
    <property type="evidence" value="ECO:0007669"/>
    <property type="project" value="TreeGrafter"/>
</dbReference>
<proteinExistence type="predicted"/>
<dbReference type="SMART" id="SM00479">
    <property type="entry name" value="EXOIII"/>
    <property type="match status" value="1"/>
</dbReference>
<dbReference type="Gene3D" id="3.30.420.10">
    <property type="entry name" value="Ribonuclease H-like superfamily/Ribonuclease H"/>
    <property type="match status" value="1"/>
</dbReference>
<dbReference type="STRING" id="1050202.GCA_000384035_03028"/>
<dbReference type="GO" id="GO:0003676">
    <property type="term" value="F:nucleic acid binding"/>
    <property type="evidence" value="ECO:0007669"/>
    <property type="project" value="InterPro"/>
</dbReference>
<dbReference type="SUPFAM" id="SSF53098">
    <property type="entry name" value="Ribonuclease H-like"/>
    <property type="match status" value="1"/>
</dbReference>
<dbReference type="PANTHER" id="PTHR30231:SF4">
    <property type="entry name" value="PROTEIN NEN2"/>
    <property type="match status" value="1"/>
</dbReference>
<sequence>MNDSAQSWADGPLLALDLETTGTDTDTDRIVTATVVSVVPGSPAESTDWLADPGVEIPAESAEVHGISTEYARANGSPAATVVAGITEFLAARWSETTPLIAFNASFDLSLLDSEARRHLGVPLSLGGPVVDPLCIDRHMDRYRKGKRTLAALCEHHRVKAEDAHTSSGDAIAAARLAWRLAKTYPERVGTVPLRTLHEQQVEWYRSQTRGFAVYLEKQADKADDEAEAQRLRQRAARVRTDAEGWPLRQQALVSGV</sequence>
<evidence type="ECO:0000313" key="7">
    <source>
        <dbReference type="Proteomes" id="UP000239352"/>
    </source>
</evidence>
<dbReference type="AlphaFoldDB" id="A0A2T0GYK4"/>
<evidence type="ECO:0000259" key="5">
    <source>
        <dbReference type="SMART" id="SM00479"/>
    </source>
</evidence>
<keyword evidence="7" id="KW-1185">Reference proteome</keyword>
<evidence type="ECO:0000256" key="4">
    <source>
        <dbReference type="SAM" id="Coils"/>
    </source>
</evidence>
<dbReference type="Proteomes" id="UP000239352">
    <property type="component" value="Unassembled WGS sequence"/>
</dbReference>
<keyword evidence="4" id="KW-0175">Coiled coil</keyword>
<dbReference type="InterPro" id="IPR013520">
    <property type="entry name" value="Ribonucl_H"/>
</dbReference>
<dbReference type="CDD" id="cd06127">
    <property type="entry name" value="DEDDh"/>
    <property type="match status" value="1"/>
</dbReference>
<keyword evidence="1" id="KW-0540">Nuclease</keyword>
<feature type="coiled-coil region" evidence="4">
    <location>
        <begin position="215"/>
        <end position="242"/>
    </location>
</feature>
<dbReference type="PANTHER" id="PTHR30231">
    <property type="entry name" value="DNA POLYMERASE III SUBUNIT EPSILON"/>
    <property type="match status" value="1"/>
</dbReference>
<reference evidence="6 7" key="1">
    <citation type="submission" date="2018-03" db="EMBL/GenBank/DDBJ databases">
        <title>Actinopolyspora mortivallis from Sahara, screening for active biomolecules.</title>
        <authorList>
            <person name="Selama O."/>
            <person name="Wellington E.M.H."/>
            <person name="Hacene H."/>
        </authorList>
    </citation>
    <scope>NUCLEOTIDE SEQUENCE [LARGE SCALE GENOMIC DNA]</scope>
    <source>
        <strain evidence="6 7">M5A</strain>
    </source>
</reference>
<evidence type="ECO:0000256" key="3">
    <source>
        <dbReference type="ARBA" id="ARBA00022839"/>
    </source>
</evidence>
<name>A0A2T0GYK4_ACTMO</name>
<dbReference type="GO" id="GO:0005829">
    <property type="term" value="C:cytosol"/>
    <property type="evidence" value="ECO:0007669"/>
    <property type="project" value="TreeGrafter"/>
</dbReference>